<evidence type="ECO:0000256" key="1">
    <source>
        <dbReference type="ARBA" id="ARBA00008270"/>
    </source>
</evidence>
<dbReference type="PANTHER" id="PTHR13774">
    <property type="entry name" value="PHENAZINE BIOSYNTHESIS PROTEIN"/>
    <property type="match status" value="1"/>
</dbReference>
<evidence type="ECO:0000256" key="2">
    <source>
        <dbReference type="ARBA" id="ARBA00023235"/>
    </source>
</evidence>
<evidence type="ECO:0000313" key="4">
    <source>
        <dbReference type="EMBL" id="GGI08434.1"/>
    </source>
</evidence>
<gene>
    <name evidence="4" type="ORF">GCM10011354_29070</name>
</gene>
<dbReference type="RefSeq" id="WP_130650155.1">
    <property type="nucleotide sequence ID" value="NZ_BMHA01000011.1"/>
</dbReference>
<keyword evidence="5" id="KW-1185">Reference proteome</keyword>
<dbReference type="AlphaFoldDB" id="A0A8J3EVM6"/>
<name>A0A8J3EVM6_9ACTN</name>
<dbReference type="Gene3D" id="3.10.310.10">
    <property type="entry name" value="Diaminopimelate Epimerase, Chain A, domain 1"/>
    <property type="match status" value="2"/>
</dbReference>
<dbReference type="EMBL" id="BMHA01000011">
    <property type="protein sequence ID" value="GGI08434.1"/>
    <property type="molecule type" value="Genomic_DNA"/>
</dbReference>
<evidence type="ECO:0000256" key="3">
    <source>
        <dbReference type="PIRSR" id="PIRSR016184-1"/>
    </source>
</evidence>
<dbReference type="SUPFAM" id="SSF54506">
    <property type="entry name" value="Diaminopimelate epimerase-like"/>
    <property type="match status" value="1"/>
</dbReference>
<protein>
    <submittedName>
        <fullName evidence="4">Isomerase</fullName>
    </submittedName>
</protein>
<dbReference type="OrthoDB" id="9788221at2"/>
<dbReference type="InterPro" id="IPR003719">
    <property type="entry name" value="Phenazine_PhzF-like"/>
</dbReference>
<dbReference type="Pfam" id="PF02567">
    <property type="entry name" value="PhzC-PhzF"/>
    <property type="match status" value="1"/>
</dbReference>
<dbReference type="NCBIfam" id="TIGR00654">
    <property type="entry name" value="PhzF_family"/>
    <property type="match status" value="1"/>
</dbReference>
<evidence type="ECO:0000313" key="5">
    <source>
        <dbReference type="Proteomes" id="UP000650511"/>
    </source>
</evidence>
<comment type="caution">
    <text evidence="4">The sequence shown here is derived from an EMBL/GenBank/DDBJ whole genome shotgun (WGS) entry which is preliminary data.</text>
</comment>
<dbReference type="PIRSF" id="PIRSF016184">
    <property type="entry name" value="PhzC_PhzF"/>
    <property type="match status" value="1"/>
</dbReference>
<sequence>MPPFRLVDAFAEQAFAGNPAGVVLLERPQPVAWMQAVATEVNASETAFLVRSEPDGDTWRLRWFTPTTEVDLCGHATLAAAHVLWQDARAPADATLRFATRSGVLTATAEDRVIWLDLPAWPVRTHPEPSRLASALGAAAGRYVGRSAGNVDPSGASQDDQAQANDVVVLDHERAVHELAPDLAEVARLGSGGLIVTAPSDGDDDFVSRYFAPALGVPEDPVTGSAHATLGPWWAQELGRDTLTARQLSRRGGHLRVRVVDDRVHVGGAAVTVISGALAD</sequence>
<dbReference type="GO" id="GO:0016853">
    <property type="term" value="F:isomerase activity"/>
    <property type="evidence" value="ECO:0007669"/>
    <property type="project" value="UniProtKB-KW"/>
</dbReference>
<accession>A0A8J3EVM6</accession>
<comment type="similarity">
    <text evidence="1">Belongs to the PhzF family.</text>
</comment>
<dbReference type="GO" id="GO:0005737">
    <property type="term" value="C:cytoplasm"/>
    <property type="evidence" value="ECO:0007669"/>
    <property type="project" value="TreeGrafter"/>
</dbReference>
<dbReference type="PANTHER" id="PTHR13774:SF17">
    <property type="entry name" value="PHENAZINE BIOSYNTHESIS-LIKE DOMAIN-CONTAINING PROTEIN"/>
    <property type="match status" value="1"/>
</dbReference>
<reference evidence="4" key="1">
    <citation type="journal article" date="2014" name="Int. J. Syst. Evol. Microbiol.">
        <title>Complete genome sequence of Corynebacterium casei LMG S-19264T (=DSM 44701T), isolated from a smear-ripened cheese.</title>
        <authorList>
            <consortium name="US DOE Joint Genome Institute (JGI-PGF)"/>
            <person name="Walter F."/>
            <person name="Albersmeier A."/>
            <person name="Kalinowski J."/>
            <person name="Ruckert C."/>
        </authorList>
    </citation>
    <scope>NUCLEOTIDE SEQUENCE</scope>
    <source>
        <strain evidence="4">CGMCC 1.14988</strain>
    </source>
</reference>
<proteinExistence type="inferred from homology"/>
<keyword evidence="2 4" id="KW-0413">Isomerase</keyword>
<organism evidence="4 5">
    <name type="scientific">Egicoccus halophilus</name>
    <dbReference type="NCBI Taxonomy" id="1670830"/>
    <lineage>
        <taxon>Bacteria</taxon>
        <taxon>Bacillati</taxon>
        <taxon>Actinomycetota</taxon>
        <taxon>Nitriliruptoria</taxon>
        <taxon>Egicoccales</taxon>
        <taxon>Egicoccaceae</taxon>
        <taxon>Egicoccus</taxon>
    </lineage>
</organism>
<feature type="active site" evidence="3">
    <location>
        <position position="45"/>
    </location>
</feature>
<reference evidence="4" key="2">
    <citation type="submission" date="2020-09" db="EMBL/GenBank/DDBJ databases">
        <authorList>
            <person name="Sun Q."/>
            <person name="Zhou Y."/>
        </authorList>
    </citation>
    <scope>NUCLEOTIDE SEQUENCE</scope>
    <source>
        <strain evidence="4">CGMCC 1.14988</strain>
    </source>
</reference>
<dbReference type="Proteomes" id="UP000650511">
    <property type="component" value="Unassembled WGS sequence"/>
</dbReference>